<dbReference type="Pfam" id="PF07654">
    <property type="entry name" value="C1-set"/>
    <property type="match status" value="3"/>
</dbReference>
<dbReference type="OrthoDB" id="6370831at2759"/>
<accession>A0A9F2R5K1</accession>
<keyword evidence="6" id="KW-0472">Membrane</keyword>
<feature type="transmembrane region" description="Helical" evidence="6">
    <location>
        <begin position="575"/>
        <end position="599"/>
    </location>
</feature>
<dbReference type="RefSeq" id="XP_007437141.2">
    <property type="nucleotide sequence ID" value="XM_007437079.2"/>
</dbReference>
<sequence length="626" mass="68580">MENFYPDNANMELFSKDTPSKKGKVVQKTRKSDGTSSLKKYWEVLATKDRNSSLFTCVVQHNSQPLVNATATLFIVMQPEGIVGGQNVEIMQRPESLSVTAGETLNLTCTLTGGNPPGGVRWYKDLDRSQPPIISSQGQASNRGVRVVPGSSTDFSISIRNILPEDAGTYYCVKFRAGNPERQLASGKGTVVFLIARPSQPLLRGPPGRIKAGSRASFNCSSEGFSPREITVTWLKDGKEIEGAETRILDSGEQQNISYRVESTVEVLLGKGDIRSQLTCQIHHSSLEAPLQQDFPLCDILTGNALGGARNEVAPDVSPATIYATIGMAAWRSFLGIPGLLQLLLLPLVQDLTSPSQPLLHGPPGRIRVGSQASFNCSAEGFSSQNITVTWSKNGKRIQGAQTKILNSGEKQSTSYRVESMVEVLLRQEDMRSQLTCQIQHSSLEAPLQKGFRLGAILRVPPRVHVDTSPPSPVQVNTTVMVTCNAEKFYPEDAKIEFFTKNPSTKGKVDPMTLNSDGTSSLKGHMKVIATEDRNSSLFTCLVKHNSRPAIKKTATLFIRTKLEESSQQQSTFDLWTGGLWMGLFLNKIGLVLFLLGLFQIKERRCCIARPFGRSSQEVRQAESST</sequence>
<dbReference type="AlphaFoldDB" id="A0A9F2R5K1"/>
<dbReference type="SMART" id="SM00408">
    <property type="entry name" value="IGc2"/>
    <property type="match status" value="1"/>
</dbReference>
<evidence type="ECO:0000256" key="4">
    <source>
        <dbReference type="ARBA" id="ARBA00023319"/>
    </source>
</evidence>
<dbReference type="SUPFAM" id="SSF48726">
    <property type="entry name" value="Immunoglobulin"/>
    <property type="match status" value="5"/>
</dbReference>
<dbReference type="InterPro" id="IPR003599">
    <property type="entry name" value="Ig_sub"/>
</dbReference>
<dbReference type="GeneID" id="103063367"/>
<dbReference type="Gene3D" id="2.60.40.10">
    <property type="entry name" value="Immunoglobulins"/>
    <property type="match status" value="5"/>
</dbReference>
<dbReference type="SMART" id="SM00407">
    <property type="entry name" value="IGc1"/>
    <property type="match status" value="3"/>
</dbReference>
<dbReference type="SMART" id="SM00406">
    <property type="entry name" value="IGv"/>
    <property type="match status" value="1"/>
</dbReference>
<dbReference type="SMART" id="SM00409">
    <property type="entry name" value="IG"/>
    <property type="match status" value="3"/>
</dbReference>
<evidence type="ECO:0000256" key="2">
    <source>
        <dbReference type="ARBA" id="ARBA00023157"/>
    </source>
</evidence>
<dbReference type="PROSITE" id="PS50835">
    <property type="entry name" value="IG_LIKE"/>
    <property type="match status" value="4"/>
</dbReference>
<dbReference type="PANTHER" id="PTHR19971">
    <property type="entry name" value="SIGNAL-REGULATORY PROTEIN BETA"/>
    <property type="match status" value="1"/>
</dbReference>
<name>A0A9F2R5K1_PYTBI</name>
<dbReference type="InterPro" id="IPR051755">
    <property type="entry name" value="Ig-like_CS_Receptor"/>
</dbReference>
<evidence type="ECO:0000259" key="7">
    <source>
        <dbReference type="PROSITE" id="PS50835"/>
    </source>
</evidence>
<keyword evidence="6" id="KW-1133">Transmembrane helix</keyword>
<dbReference type="KEGG" id="pbi:103063367"/>
<dbReference type="InterPro" id="IPR003597">
    <property type="entry name" value="Ig_C1-set"/>
</dbReference>
<evidence type="ECO:0000256" key="1">
    <source>
        <dbReference type="ARBA" id="ARBA00022729"/>
    </source>
</evidence>
<proteinExistence type="predicted"/>
<keyword evidence="4" id="KW-0393">Immunoglobulin domain</keyword>
<evidence type="ECO:0000313" key="8">
    <source>
        <dbReference type="Proteomes" id="UP000695026"/>
    </source>
</evidence>
<feature type="region of interest" description="Disordered" evidence="5">
    <location>
        <begin position="1"/>
        <end position="23"/>
    </location>
</feature>
<keyword evidence="2" id="KW-1015">Disulfide bond</keyword>
<dbReference type="Pfam" id="PF07686">
    <property type="entry name" value="V-set"/>
    <property type="match status" value="1"/>
</dbReference>
<feature type="domain" description="Ig-like" evidence="7">
    <location>
        <begin position="355"/>
        <end position="449"/>
    </location>
</feature>
<evidence type="ECO:0000256" key="6">
    <source>
        <dbReference type="SAM" id="Phobius"/>
    </source>
</evidence>
<dbReference type="InterPro" id="IPR007110">
    <property type="entry name" value="Ig-like_dom"/>
</dbReference>
<evidence type="ECO:0000313" key="9">
    <source>
        <dbReference type="RefSeq" id="XP_007437141.2"/>
    </source>
</evidence>
<dbReference type="Proteomes" id="UP000695026">
    <property type="component" value="Unplaced"/>
</dbReference>
<feature type="domain" description="Ig-like" evidence="7">
    <location>
        <begin position="198"/>
        <end position="292"/>
    </location>
</feature>
<keyword evidence="3" id="KW-0325">Glycoprotein</keyword>
<evidence type="ECO:0000256" key="5">
    <source>
        <dbReference type="SAM" id="MobiDB-lite"/>
    </source>
</evidence>
<keyword evidence="1" id="KW-0732">Signal</keyword>
<keyword evidence="6" id="KW-0812">Transmembrane</keyword>
<dbReference type="CDD" id="cd05772">
    <property type="entry name" value="IgC1_SIRP_domain_2"/>
    <property type="match status" value="1"/>
</dbReference>
<dbReference type="InterPro" id="IPR013106">
    <property type="entry name" value="Ig_V-set"/>
</dbReference>
<feature type="domain" description="Ig-like" evidence="7">
    <location>
        <begin position="79"/>
        <end position="172"/>
    </location>
</feature>
<keyword evidence="8" id="KW-1185">Reference proteome</keyword>
<evidence type="ECO:0000256" key="3">
    <source>
        <dbReference type="ARBA" id="ARBA00023180"/>
    </source>
</evidence>
<gene>
    <name evidence="9" type="primary">LOC103063367</name>
</gene>
<dbReference type="InterPro" id="IPR036179">
    <property type="entry name" value="Ig-like_dom_sf"/>
</dbReference>
<dbReference type="FunFam" id="2.60.40.10:FF:000295">
    <property type="entry name" value="Tyrosine-protein phosphatase non-receptor type substrate 1"/>
    <property type="match status" value="1"/>
</dbReference>
<reference evidence="9" key="1">
    <citation type="submission" date="2025-08" db="UniProtKB">
        <authorList>
            <consortium name="RefSeq"/>
        </authorList>
    </citation>
    <scope>IDENTIFICATION</scope>
    <source>
        <tissue evidence="9">Liver</tissue>
    </source>
</reference>
<dbReference type="InterPro" id="IPR003598">
    <property type="entry name" value="Ig_sub2"/>
</dbReference>
<protein>
    <submittedName>
        <fullName evidence="9">Signal-regulatory protein beta-1-like</fullName>
    </submittedName>
</protein>
<dbReference type="InterPro" id="IPR013783">
    <property type="entry name" value="Ig-like_fold"/>
</dbReference>
<feature type="domain" description="Ig-like" evidence="7">
    <location>
        <begin position="462"/>
        <end position="558"/>
    </location>
</feature>
<organism evidence="8 9">
    <name type="scientific">Python bivittatus</name>
    <name type="common">Burmese python</name>
    <name type="synonym">Python molurus bivittatus</name>
    <dbReference type="NCBI Taxonomy" id="176946"/>
    <lineage>
        <taxon>Eukaryota</taxon>
        <taxon>Metazoa</taxon>
        <taxon>Chordata</taxon>
        <taxon>Craniata</taxon>
        <taxon>Vertebrata</taxon>
        <taxon>Euteleostomi</taxon>
        <taxon>Lepidosauria</taxon>
        <taxon>Squamata</taxon>
        <taxon>Bifurcata</taxon>
        <taxon>Unidentata</taxon>
        <taxon>Episquamata</taxon>
        <taxon>Toxicofera</taxon>
        <taxon>Serpentes</taxon>
        <taxon>Henophidia</taxon>
        <taxon>Pythonidae</taxon>
        <taxon>Python</taxon>
    </lineage>
</organism>